<dbReference type="KEGG" id="rdp:RD2015_4542"/>
<dbReference type="InterPro" id="IPR016181">
    <property type="entry name" value="Acyl_CoA_acyltransferase"/>
</dbReference>
<dbReference type="Pfam" id="PF00583">
    <property type="entry name" value="Acetyltransf_1"/>
    <property type="match status" value="1"/>
</dbReference>
<keyword evidence="4" id="KW-1185">Reference proteome</keyword>
<dbReference type="PANTHER" id="PTHR43877">
    <property type="entry name" value="AMINOALKYLPHOSPHONATE N-ACETYLTRANSFERASE-RELATED-RELATED"/>
    <property type="match status" value="1"/>
</dbReference>
<dbReference type="InterPro" id="IPR050832">
    <property type="entry name" value="Bact_Acetyltransf"/>
</dbReference>
<keyword evidence="1" id="KW-0808">Transferase</keyword>
<reference evidence="3 4" key="1">
    <citation type="submission" date="2015-12" db="EMBL/GenBank/DDBJ databases">
        <title>Complete genome of Roseateles depolymerans KCTC 42856.</title>
        <authorList>
            <person name="Kim K.M."/>
        </authorList>
    </citation>
    <scope>NUCLEOTIDE SEQUENCE [LARGE SCALE GENOMIC DNA]</scope>
    <source>
        <strain evidence="3 4">KCTC 42856</strain>
    </source>
</reference>
<sequence length="311" mass="33520">MPSLDLRPGDQVPADVLHALFREAFADYLIGPFEVPLSQWPAFLARQGADLGLSRVAFDSQGQALAFALVAQRPLHRRWRLATMGARPQARGTGAAAALLDDVLARAAANGQQAVELEVFAQNERARRLYESRGFEAVYPLHGWQADLADLAVGGGTGDKQAAAPQAVDLATALEWLDAAEHRWPDLPLQVTRASLGHLTGGHAWQMRPLQAVEAAVASGTTGTGTSGATAQLIFTLPDETVMVNSFIAPDPGDAQALLQALARVYPQRRLRVPQLQRDDLGGQSLRALGASQMPLHQLWMQRTLTPDTPR</sequence>
<dbReference type="GO" id="GO:0016747">
    <property type="term" value="F:acyltransferase activity, transferring groups other than amino-acyl groups"/>
    <property type="evidence" value="ECO:0007669"/>
    <property type="project" value="InterPro"/>
</dbReference>
<dbReference type="InterPro" id="IPR000182">
    <property type="entry name" value="GNAT_dom"/>
</dbReference>
<dbReference type="Gene3D" id="3.40.630.30">
    <property type="match status" value="1"/>
</dbReference>
<organism evidence="3 4">
    <name type="scientific">Roseateles depolymerans</name>
    <dbReference type="NCBI Taxonomy" id="76731"/>
    <lineage>
        <taxon>Bacteria</taxon>
        <taxon>Pseudomonadati</taxon>
        <taxon>Pseudomonadota</taxon>
        <taxon>Betaproteobacteria</taxon>
        <taxon>Burkholderiales</taxon>
        <taxon>Sphaerotilaceae</taxon>
        <taxon>Roseateles</taxon>
    </lineage>
</organism>
<gene>
    <name evidence="3" type="ORF">RD2015_4542</name>
</gene>
<proteinExistence type="predicted"/>
<keyword evidence="2" id="KW-0012">Acyltransferase</keyword>
<dbReference type="EMBL" id="CP013729">
    <property type="protein sequence ID" value="ALV08983.1"/>
    <property type="molecule type" value="Genomic_DNA"/>
</dbReference>
<dbReference type="STRING" id="76731.RD2015_4542"/>
<dbReference type="Proteomes" id="UP000060699">
    <property type="component" value="Chromosome"/>
</dbReference>
<dbReference type="AlphaFoldDB" id="A0A0U3LV65"/>
<evidence type="ECO:0000256" key="2">
    <source>
        <dbReference type="ARBA" id="ARBA00023315"/>
    </source>
</evidence>
<name>A0A0U3LV65_9BURK</name>
<dbReference type="PATRIC" id="fig|76731.3.peg.4653"/>
<protein>
    <submittedName>
        <fullName evidence="3">Uncharacterized protein</fullName>
    </submittedName>
</protein>
<evidence type="ECO:0000313" key="4">
    <source>
        <dbReference type="Proteomes" id="UP000060699"/>
    </source>
</evidence>
<dbReference type="PROSITE" id="PS51186">
    <property type="entry name" value="GNAT"/>
    <property type="match status" value="1"/>
</dbReference>
<dbReference type="CDD" id="cd04301">
    <property type="entry name" value="NAT_SF"/>
    <property type="match status" value="1"/>
</dbReference>
<dbReference type="SUPFAM" id="SSF55729">
    <property type="entry name" value="Acyl-CoA N-acyltransferases (Nat)"/>
    <property type="match status" value="1"/>
</dbReference>
<evidence type="ECO:0000256" key="1">
    <source>
        <dbReference type="ARBA" id="ARBA00022679"/>
    </source>
</evidence>
<accession>A0A0U3LV65</accession>
<evidence type="ECO:0000313" key="3">
    <source>
        <dbReference type="EMBL" id="ALV08983.1"/>
    </source>
</evidence>